<evidence type="ECO:0000259" key="5">
    <source>
        <dbReference type="PROSITE" id="PS50968"/>
    </source>
</evidence>
<evidence type="ECO:0000256" key="4">
    <source>
        <dbReference type="PIRSR" id="PIRSR617453-50"/>
    </source>
</evidence>
<dbReference type="GO" id="GO:0005829">
    <property type="term" value="C:cytosol"/>
    <property type="evidence" value="ECO:0007669"/>
    <property type="project" value="TreeGrafter"/>
</dbReference>
<dbReference type="InterPro" id="IPR011053">
    <property type="entry name" value="Single_hybrid_motif"/>
</dbReference>
<organism evidence="6 7">
    <name type="scientific">Halostreptopolyspora alba</name>
    <dbReference type="NCBI Taxonomy" id="2487137"/>
    <lineage>
        <taxon>Bacteria</taxon>
        <taxon>Bacillati</taxon>
        <taxon>Actinomycetota</taxon>
        <taxon>Actinomycetes</taxon>
        <taxon>Streptosporangiales</taxon>
        <taxon>Nocardiopsidaceae</taxon>
        <taxon>Halostreptopolyspora</taxon>
    </lineage>
</organism>
<dbReference type="PROSITE" id="PS50968">
    <property type="entry name" value="BIOTINYL_LIPOYL"/>
    <property type="match status" value="1"/>
</dbReference>
<comment type="similarity">
    <text evidence="1 3">Belongs to the GcvH family.</text>
</comment>
<proteinExistence type="inferred from homology"/>
<dbReference type="InterPro" id="IPR033753">
    <property type="entry name" value="GCV_H/Fam206"/>
</dbReference>
<dbReference type="InterPro" id="IPR002930">
    <property type="entry name" value="GCV_H"/>
</dbReference>
<dbReference type="EMBL" id="RJMB01000006">
    <property type="protein sequence ID" value="RNL85498.1"/>
    <property type="molecule type" value="Genomic_DNA"/>
</dbReference>
<dbReference type="Pfam" id="PF01597">
    <property type="entry name" value="GCV_H"/>
    <property type="match status" value="1"/>
</dbReference>
<dbReference type="NCBIfam" id="TIGR00527">
    <property type="entry name" value="gcvH"/>
    <property type="match status" value="1"/>
</dbReference>
<evidence type="ECO:0000313" key="6">
    <source>
        <dbReference type="EMBL" id="RNL85498.1"/>
    </source>
</evidence>
<dbReference type="RefSeq" id="WP_123200756.1">
    <property type="nucleotide sequence ID" value="NZ_RJMB01000006.1"/>
</dbReference>
<dbReference type="PANTHER" id="PTHR11715">
    <property type="entry name" value="GLYCINE CLEAVAGE SYSTEM H PROTEIN"/>
    <property type="match status" value="1"/>
</dbReference>
<sequence length="126" mass="13496">MSVPAELNYTSEHEWVAITDGVATIGITAYAAEALGDIVYVEPPEVDTTVRAGDTCGEVESTKSVSDIYSPVNGEVVDVNRAAIDEPELIGTDPYGQGWLFKVELSQDPSDLLSPEQYTQLTEGEG</sequence>
<dbReference type="PANTHER" id="PTHR11715:SF3">
    <property type="entry name" value="GLYCINE CLEAVAGE SYSTEM H PROTEIN-RELATED"/>
    <property type="match status" value="1"/>
</dbReference>
<evidence type="ECO:0000313" key="7">
    <source>
        <dbReference type="Proteomes" id="UP000269198"/>
    </source>
</evidence>
<dbReference type="CDD" id="cd06848">
    <property type="entry name" value="GCS_H"/>
    <property type="match status" value="1"/>
</dbReference>
<evidence type="ECO:0000256" key="2">
    <source>
        <dbReference type="ARBA" id="ARBA00022823"/>
    </source>
</evidence>
<feature type="modified residue" description="N6-lipoyllysine" evidence="3 4">
    <location>
        <position position="63"/>
    </location>
</feature>
<feature type="domain" description="Lipoyl-binding" evidence="5">
    <location>
        <begin position="22"/>
        <end position="104"/>
    </location>
</feature>
<dbReference type="InterPro" id="IPR017453">
    <property type="entry name" value="GCV_H_sub"/>
</dbReference>
<accession>A0A3N0ECF5</accession>
<dbReference type="SUPFAM" id="SSF51230">
    <property type="entry name" value="Single hybrid motif"/>
    <property type="match status" value="1"/>
</dbReference>
<dbReference type="AlphaFoldDB" id="A0A3N0ECF5"/>
<reference evidence="6 7" key="1">
    <citation type="submission" date="2018-11" db="EMBL/GenBank/DDBJ databases">
        <title>The genome draft of YIM 96095.</title>
        <authorList>
            <person name="Tang S.-K."/>
            <person name="Chunyu W.-X."/>
            <person name="Feng Y.-Z."/>
        </authorList>
    </citation>
    <scope>NUCLEOTIDE SEQUENCE [LARGE SCALE GENOMIC DNA]</scope>
    <source>
        <strain evidence="6 7">YIM 96095</strain>
    </source>
</reference>
<dbReference type="GO" id="GO:0009249">
    <property type="term" value="P:protein lipoylation"/>
    <property type="evidence" value="ECO:0007669"/>
    <property type="project" value="TreeGrafter"/>
</dbReference>
<dbReference type="HAMAP" id="MF_00272">
    <property type="entry name" value="GcvH"/>
    <property type="match status" value="1"/>
</dbReference>
<dbReference type="Gene3D" id="2.40.50.100">
    <property type="match status" value="1"/>
</dbReference>
<dbReference type="Proteomes" id="UP000269198">
    <property type="component" value="Unassembled WGS sequence"/>
</dbReference>
<comment type="subunit">
    <text evidence="3">The glycine cleavage system is composed of four proteins: P, T, L and H.</text>
</comment>
<comment type="function">
    <text evidence="3">The glycine cleavage system catalyzes the degradation of glycine. The H protein shuttles the methylamine group of glycine from the P protein to the T protein.</text>
</comment>
<gene>
    <name evidence="3 6" type="primary">gcvH</name>
    <name evidence="6" type="ORF">EFW17_08450</name>
</gene>
<dbReference type="PROSITE" id="PS00189">
    <property type="entry name" value="LIPOYL"/>
    <property type="match status" value="1"/>
</dbReference>
<comment type="caution">
    <text evidence="6">The sequence shown here is derived from an EMBL/GenBank/DDBJ whole genome shotgun (WGS) entry which is preliminary data.</text>
</comment>
<comment type="cofactor">
    <cofactor evidence="3">
        <name>(R)-lipoate</name>
        <dbReference type="ChEBI" id="CHEBI:83088"/>
    </cofactor>
    <text evidence="3">Binds 1 lipoyl cofactor covalently.</text>
</comment>
<protein>
    <recommendedName>
        <fullName evidence="3">Glycine cleavage system H protein</fullName>
    </recommendedName>
</protein>
<evidence type="ECO:0000256" key="1">
    <source>
        <dbReference type="ARBA" id="ARBA00009249"/>
    </source>
</evidence>
<keyword evidence="7" id="KW-1185">Reference proteome</keyword>
<dbReference type="InterPro" id="IPR000089">
    <property type="entry name" value="Biotin_lipoyl"/>
</dbReference>
<name>A0A3N0ECF5_9ACTN</name>
<dbReference type="NCBIfam" id="NF002270">
    <property type="entry name" value="PRK01202.1"/>
    <property type="match status" value="1"/>
</dbReference>
<evidence type="ECO:0000256" key="3">
    <source>
        <dbReference type="HAMAP-Rule" id="MF_00272"/>
    </source>
</evidence>
<dbReference type="GO" id="GO:0019464">
    <property type="term" value="P:glycine decarboxylation via glycine cleavage system"/>
    <property type="evidence" value="ECO:0007669"/>
    <property type="project" value="UniProtKB-UniRule"/>
</dbReference>
<dbReference type="InterPro" id="IPR003016">
    <property type="entry name" value="2-oxoA_DH_lipoyl-BS"/>
</dbReference>
<dbReference type="OrthoDB" id="9796712at2"/>
<keyword evidence="2 3" id="KW-0450">Lipoyl</keyword>
<dbReference type="GO" id="GO:0005960">
    <property type="term" value="C:glycine cleavage complex"/>
    <property type="evidence" value="ECO:0007669"/>
    <property type="project" value="InterPro"/>
</dbReference>